<dbReference type="AlphaFoldDB" id="A0A2N9F1X2"/>
<dbReference type="EMBL" id="OIVN01000493">
    <property type="protein sequence ID" value="SPC81102.1"/>
    <property type="molecule type" value="Genomic_DNA"/>
</dbReference>
<keyword evidence="1" id="KW-1133">Transmembrane helix</keyword>
<feature type="transmembrane region" description="Helical" evidence="1">
    <location>
        <begin position="83"/>
        <end position="107"/>
    </location>
</feature>
<organism evidence="2">
    <name type="scientific">Fagus sylvatica</name>
    <name type="common">Beechnut</name>
    <dbReference type="NCBI Taxonomy" id="28930"/>
    <lineage>
        <taxon>Eukaryota</taxon>
        <taxon>Viridiplantae</taxon>
        <taxon>Streptophyta</taxon>
        <taxon>Embryophyta</taxon>
        <taxon>Tracheophyta</taxon>
        <taxon>Spermatophyta</taxon>
        <taxon>Magnoliopsida</taxon>
        <taxon>eudicotyledons</taxon>
        <taxon>Gunneridae</taxon>
        <taxon>Pentapetalae</taxon>
        <taxon>rosids</taxon>
        <taxon>fabids</taxon>
        <taxon>Fagales</taxon>
        <taxon>Fagaceae</taxon>
        <taxon>Fagus</taxon>
    </lineage>
</organism>
<evidence type="ECO:0000313" key="2">
    <source>
        <dbReference type="EMBL" id="SPC81102.1"/>
    </source>
</evidence>
<keyword evidence="1" id="KW-0472">Membrane</keyword>
<name>A0A2N9F1X2_FAGSY</name>
<protein>
    <submittedName>
        <fullName evidence="2">Uncharacterized protein</fullName>
    </submittedName>
</protein>
<accession>A0A2N9F1X2</accession>
<gene>
    <name evidence="2" type="ORF">FSB_LOCUS8984</name>
</gene>
<keyword evidence="1" id="KW-0812">Transmembrane</keyword>
<feature type="transmembrane region" description="Helical" evidence="1">
    <location>
        <begin position="113"/>
        <end position="134"/>
    </location>
</feature>
<reference evidence="2" key="1">
    <citation type="submission" date="2018-02" db="EMBL/GenBank/DDBJ databases">
        <authorList>
            <person name="Cohen D.B."/>
            <person name="Kent A.D."/>
        </authorList>
    </citation>
    <scope>NUCLEOTIDE SEQUENCE</scope>
</reference>
<proteinExistence type="predicted"/>
<sequence length="143" mass="14965">MLKMSKDYRSAGLRWSLLLSGGSLGGHGSSLGFICSCFVFSITSPIMACVVADIFMKKSTVSEGASAMEDCAGLLGKTMNSALYWLLHLIDMLLAFVFSITSFISALVAVDVVVVDVVAVDVVAVDVVAVDVFVKVSTATAGQ</sequence>
<evidence type="ECO:0000256" key="1">
    <source>
        <dbReference type="SAM" id="Phobius"/>
    </source>
</evidence>
<feature type="transmembrane region" description="Helical" evidence="1">
    <location>
        <begin position="31"/>
        <end position="55"/>
    </location>
</feature>